<dbReference type="InterPro" id="IPR051413">
    <property type="entry name" value="K/Na_HCN_channel"/>
</dbReference>
<keyword evidence="3 5" id="KW-1133">Transmembrane helix</keyword>
<dbReference type="GO" id="GO:0003254">
    <property type="term" value="P:regulation of membrane depolarization"/>
    <property type="evidence" value="ECO:0007669"/>
    <property type="project" value="TreeGrafter"/>
</dbReference>
<evidence type="ECO:0000313" key="9">
    <source>
        <dbReference type="Proteomes" id="UP000011087"/>
    </source>
</evidence>
<evidence type="ECO:0000313" key="7">
    <source>
        <dbReference type="EMBL" id="EKX54815.1"/>
    </source>
</evidence>
<dbReference type="PaxDb" id="55529-EKX54815"/>
<reference evidence="7 9" key="1">
    <citation type="journal article" date="2012" name="Nature">
        <title>Algal genomes reveal evolutionary mosaicism and the fate of nucleomorphs.</title>
        <authorList>
            <consortium name="DOE Joint Genome Institute"/>
            <person name="Curtis B.A."/>
            <person name="Tanifuji G."/>
            <person name="Burki F."/>
            <person name="Gruber A."/>
            <person name="Irimia M."/>
            <person name="Maruyama S."/>
            <person name="Arias M.C."/>
            <person name="Ball S.G."/>
            <person name="Gile G.H."/>
            <person name="Hirakawa Y."/>
            <person name="Hopkins J.F."/>
            <person name="Kuo A."/>
            <person name="Rensing S.A."/>
            <person name="Schmutz J."/>
            <person name="Symeonidi A."/>
            <person name="Elias M."/>
            <person name="Eveleigh R.J."/>
            <person name="Herman E.K."/>
            <person name="Klute M.J."/>
            <person name="Nakayama T."/>
            <person name="Obornik M."/>
            <person name="Reyes-Prieto A."/>
            <person name="Armbrust E.V."/>
            <person name="Aves S.J."/>
            <person name="Beiko R.G."/>
            <person name="Coutinho P."/>
            <person name="Dacks J.B."/>
            <person name="Durnford D.G."/>
            <person name="Fast N.M."/>
            <person name="Green B.R."/>
            <person name="Grisdale C.J."/>
            <person name="Hempel F."/>
            <person name="Henrissat B."/>
            <person name="Hoppner M.P."/>
            <person name="Ishida K."/>
            <person name="Kim E."/>
            <person name="Koreny L."/>
            <person name="Kroth P.G."/>
            <person name="Liu Y."/>
            <person name="Malik S.B."/>
            <person name="Maier U.G."/>
            <person name="McRose D."/>
            <person name="Mock T."/>
            <person name="Neilson J.A."/>
            <person name="Onodera N.T."/>
            <person name="Poole A.M."/>
            <person name="Pritham E.J."/>
            <person name="Richards T.A."/>
            <person name="Rocap G."/>
            <person name="Roy S.W."/>
            <person name="Sarai C."/>
            <person name="Schaack S."/>
            <person name="Shirato S."/>
            <person name="Slamovits C.H."/>
            <person name="Spencer D.F."/>
            <person name="Suzuki S."/>
            <person name="Worden A.Z."/>
            <person name="Zauner S."/>
            <person name="Barry K."/>
            <person name="Bell C."/>
            <person name="Bharti A.K."/>
            <person name="Crow J.A."/>
            <person name="Grimwood J."/>
            <person name="Kramer R."/>
            <person name="Lindquist E."/>
            <person name="Lucas S."/>
            <person name="Salamov A."/>
            <person name="McFadden G.I."/>
            <person name="Lane C.E."/>
            <person name="Keeling P.J."/>
            <person name="Gray M.W."/>
            <person name="Grigoriev I.V."/>
            <person name="Archibald J.M."/>
        </authorList>
    </citation>
    <scope>NUCLEOTIDE SEQUENCE</scope>
    <source>
        <strain evidence="7 9">CCMP2712</strain>
    </source>
</reference>
<evidence type="ECO:0000313" key="8">
    <source>
        <dbReference type="EnsemblProtists" id="EKX54815"/>
    </source>
</evidence>
<gene>
    <name evidence="7" type="ORF">GUITHDRAFT_99464</name>
</gene>
<name>L1K307_GUITC</name>
<feature type="domain" description="Ion transport" evidence="6">
    <location>
        <begin position="46"/>
        <end position="206"/>
    </location>
</feature>
<dbReference type="RefSeq" id="XP_005841795.1">
    <property type="nucleotide sequence ID" value="XM_005841738.1"/>
</dbReference>
<feature type="transmembrane region" description="Helical" evidence="5">
    <location>
        <begin position="37"/>
        <end position="59"/>
    </location>
</feature>
<reference evidence="8" key="3">
    <citation type="submission" date="2016-03" db="UniProtKB">
        <authorList>
            <consortium name="EnsemblProtists"/>
        </authorList>
    </citation>
    <scope>IDENTIFICATION</scope>
</reference>
<dbReference type="HOGENOM" id="CLU_1226797_0_0_1"/>
<evidence type="ECO:0000256" key="4">
    <source>
        <dbReference type="ARBA" id="ARBA00023136"/>
    </source>
</evidence>
<dbReference type="EnsemblProtists" id="EKX54815">
    <property type="protein sequence ID" value="EKX54815"/>
    <property type="gene ID" value="GUITHDRAFT_99464"/>
</dbReference>
<evidence type="ECO:0000256" key="3">
    <source>
        <dbReference type="ARBA" id="ARBA00022989"/>
    </source>
</evidence>
<feature type="transmembrane region" description="Helical" evidence="5">
    <location>
        <begin position="65"/>
        <end position="94"/>
    </location>
</feature>
<dbReference type="PANTHER" id="PTHR45689">
    <property type="entry name" value="I[[H]] CHANNEL, ISOFORM E"/>
    <property type="match status" value="1"/>
</dbReference>
<feature type="transmembrane region" description="Helical" evidence="5">
    <location>
        <begin position="114"/>
        <end position="133"/>
    </location>
</feature>
<dbReference type="InterPro" id="IPR005821">
    <property type="entry name" value="Ion_trans_dom"/>
</dbReference>
<keyword evidence="9" id="KW-1185">Reference proteome</keyword>
<comment type="subcellular location">
    <subcellularLocation>
        <location evidence="1">Membrane</location>
        <topology evidence="1">Multi-pass membrane protein</topology>
    </subcellularLocation>
</comment>
<feature type="transmembrane region" description="Helical" evidence="5">
    <location>
        <begin position="185"/>
        <end position="205"/>
    </location>
</feature>
<keyword evidence="2 5" id="KW-0812">Transmembrane</keyword>
<dbReference type="GO" id="GO:0005249">
    <property type="term" value="F:voltage-gated potassium channel activity"/>
    <property type="evidence" value="ECO:0007669"/>
    <property type="project" value="TreeGrafter"/>
</dbReference>
<dbReference type="KEGG" id="gtt:GUITHDRAFT_99464"/>
<evidence type="ECO:0000256" key="1">
    <source>
        <dbReference type="ARBA" id="ARBA00004141"/>
    </source>
</evidence>
<organism evidence="7">
    <name type="scientific">Guillardia theta (strain CCMP2712)</name>
    <name type="common">Cryptophyte</name>
    <dbReference type="NCBI Taxonomy" id="905079"/>
    <lineage>
        <taxon>Eukaryota</taxon>
        <taxon>Cryptophyceae</taxon>
        <taxon>Pyrenomonadales</taxon>
        <taxon>Geminigeraceae</taxon>
        <taxon>Guillardia</taxon>
    </lineage>
</organism>
<protein>
    <recommendedName>
        <fullName evidence="6">Ion transport domain-containing protein</fullName>
    </recommendedName>
</protein>
<dbReference type="Proteomes" id="UP000011087">
    <property type="component" value="Unassembled WGS sequence"/>
</dbReference>
<evidence type="ECO:0000256" key="5">
    <source>
        <dbReference type="SAM" id="Phobius"/>
    </source>
</evidence>
<sequence length="226" mass="26274">MMLSRMRRRSAGEEEERRGRETEEHAWRLSCDQHSRILIEVAAHVASIYTLLVELYAVTFDVRPLATWVIVFSCMADSMLSVDFIVSFFTSYWWLSGEGVWKQEFDLSRISWRYLTGSFLIDVWSIFPAQLLLKVVDPLGIMEDPGISIIRVLEVLKCLRSLRAFKQIHTFQHATVIHSKRVESLSAVVLFLLLCHSLACIWFWFAREEAKGSTPSFFNRDTCTNR</sequence>
<proteinExistence type="predicted"/>
<accession>L1K307</accession>
<dbReference type="GeneID" id="17311743"/>
<dbReference type="AlphaFoldDB" id="L1K307"/>
<keyword evidence="4 5" id="KW-0472">Membrane</keyword>
<dbReference type="Pfam" id="PF00520">
    <property type="entry name" value="Ion_trans"/>
    <property type="match status" value="1"/>
</dbReference>
<evidence type="ECO:0000259" key="6">
    <source>
        <dbReference type="Pfam" id="PF00520"/>
    </source>
</evidence>
<dbReference type="EMBL" id="JH992966">
    <property type="protein sequence ID" value="EKX54815.1"/>
    <property type="molecule type" value="Genomic_DNA"/>
</dbReference>
<dbReference type="SUPFAM" id="SSF81324">
    <property type="entry name" value="Voltage-gated potassium channels"/>
    <property type="match status" value="1"/>
</dbReference>
<dbReference type="GO" id="GO:0035725">
    <property type="term" value="P:sodium ion transmembrane transport"/>
    <property type="evidence" value="ECO:0007669"/>
    <property type="project" value="TreeGrafter"/>
</dbReference>
<dbReference type="Gene3D" id="1.10.287.70">
    <property type="match status" value="1"/>
</dbReference>
<reference evidence="9" key="2">
    <citation type="submission" date="2012-11" db="EMBL/GenBank/DDBJ databases">
        <authorList>
            <person name="Kuo A."/>
            <person name="Curtis B.A."/>
            <person name="Tanifuji G."/>
            <person name="Burki F."/>
            <person name="Gruber A."/>
            <person name="Irimia M."/>
            <person name="Maruyama S."/>
            <person name="Arias M.C."/>
            <person name="Ball S.G."/>
            <person name="Gile G.H."/>
            <person name="Hirakawa Y."/>
            <person name="Hopkins J.F."/>
            <person name="Rensing S.A."/>
            <person name="Schmutz J."/>
            <person name="Symeonidi A."/>
            <person name="Elias M."/>
            <person name="Eveleigh R.J."/>
            <person name="Herman E.K."/>
            <person name="Klute M.J."/>
            <person name="Nakayama T."/>
            <person name="Obornik M."/>
            <person name="Reyes-Prieto A."/>
            <person name="Armbrust E.V."/>
            <person name="Aves S.J."/>
            <person name="Beiko R.G."/>
            <person name="Coutinho P."/>
            <person name="Dacks J.B."/>
            <person name="Durnford D.G."/>
            <person name="Fast N.M."/>
            <person name="Green B.R."/>
            <person name="Grisdale C."/>
            <person name="Hempe F."/>
            <person name="Henrissat B."/>
            <person name="Hoppner M.P."/>
            <person name="Ishida K.-I."/>
            <person name="Kim E."/>
            <person name="Koreny L."/>
            <person name="Kroth P.G."/>
            <person name="Liu Y."/>
            <person name="Malik S.-B."/>
            <person name="Maier U.G."/>
            <person name="McRose D."/>
            <person name="Mock T."/>
            <person name="Neilson J.A."/>
            <person name="Onodera N.T."/>
            <person name="Poole A.M."/>
            <person name="Pritham E.J."/>
            <person name="Richards T.A."/>
            <person name="Rocap G."/>
            <person name="Roy S.W."/>
            <person name="Sarai C."/>
            <person name="Schaack S."/>
            <person name="Shirato S."/>
            <person name="Slamovits C.H."/>
            <person name="Spencer D.F."/>
            <person name="Suzuki S."/>
            <person name="Worden A.Z."/>
            <person name="Zauner S."/>
            <person name="Barry K."/>
            <person name="Bell C."/>
            <person name="Bharti A.K."/>
            <person name="Crow J.A."/>
            <person name="Grimwood J."/>
            <person name="Kramer R."/>
            <person name="Lindquist E."/>
            <person name="Lucas S."/>
            <person name="Salamov A."/>
            <person name="McFadden G.I."/>
            <person name="Lane C.E."/>
            <person name="Keeling P.J."/>
            <person name="Gray M.W."/>
            <person name="Grigoriev I.V."/>
            <person name="Archibald J.M."/>
        </authorList>
    </citation>
    <scope>NUCLEOTIDE SEQUENCE</scope>
    <source>
        <strain evidence="9">CCMP2712</strain>
    </source>
</reference>
<dbReference type="GO" id="GO:0098855">
    <property type="term" value="C:HCN channel complex"/>
    <property type="evidence" value="ECO:0007669"/>
    <property type="project" value="TreeGrafter"/>
</dbReference>
<dbReference type="PANTHER" id="PTHR45689:SF5">
    <property type="entry name" value="I[[H]] CHANNEL, ISOFORM E"/>
    <property type="match status" value="1"/>
</dbReference>
<evidence type="ECO:0000256" key="2">
    <source>
        <dbReference type="ARBA" id="ARBA00022692"/>
    </source>
</evidence>